<feature type="coiled-coil region" evidence="1">
    <location>
        <begin position="225"/>
        <end position="252"/>
    </location>
</feature>
<feature type="compositionally biased region" description="Basic and acidic residues" evidence="2">
    <location>
        <begin position="756"/>
        <end position="773"/>
    </location>
</feature>
<gene>
    <name evidence="4" type="ORF">D0866_06884</name>
    <name evidence="3" type="ORF">D0867_06501</name>
</gene>
<dbReference type="OrthoDB" id="3642901at2759"/>
<feature type="compositionally biased region" description="Polar residues" evidence="2">
    <location>
        <begin position="302"/>
        <end position="311"/>
    </location>
</feature>
<feature type="compositionally biased region" description="Basic and acidic residues" evidence="2">
    <location>
        <begin position="784"/>
        <end position="794"/>
    </location>
</feature>
<name>A0A3M6ZMG5_HORWE</name>
<reference evidence="5 6" key="1">
    <citation type="journal article" date="2018" name="BMC Genomics">
        <title>Genomic evidence for intraspecific hybridization in a clonal and extremely halotolerant yeast.</title>
        <authorList>
            <person name="Gostincar C."/>
            <person name="Stajich J.E."/>
            <person name="Zupancic J."/>
            <person name="Zalar P."/>
            <person name="Gunde-Cimerman N."/>
        </authorList>
    </citation>
    <scope>NUCLEOTIDE SEQUENCE [LARGE SCALE GENOMIC DNA]</scope>
    <source>
        <strain evidence="4 6">EXF-6651</strain>
        <strain evidence="3 5">EXF-6669</strain>
    </source>
</reference>
<feature type="compositionally biased region" description="Polar residues" evidence="2">
    <location>
        <begin position="847"/>
        <end position="862"/>
    </location>
</feature>
<feature type="compositionally biased region" description="Basic and acidic residues" evidence="2">
    <location>
        <begin position="513"/>
        <end position="542"/>
    </location>
</feature>
<feature type="compositionally biased region" description="Basic and acidic residues" evidence="2">
    <location>
        <begin position="824"/>
        <end position="843"/>
    </location>
</feature>
<protein>
    <submittedName>
        <fullName evidence="3">Uncharacterized protein</fullName>
    </submittedName>
</protein>
<evidence type="ECO:0000313" key="6">
    <source>
        <dbReference type="Proteomes" id="UP000276864"/>
    </source>
</evidence>
<feature type="region of interest" description="Disordered" evidence="2">
    <location>
        <begin position="462"/>
        <end position="1072"/>
    </location>
</feature>
<dbReference type="EMBL" id="QWIL01000635">
    <property type="protein sequence ID" value="RMY16478.1"/>
    <property type="molecule type" value="Genomic_DNA"/>
</dbReference>
<feature type="compositionally biased region" description="Basic and acidic residues" evidence="2">
    <location>
        <begin position="317"/>
        <end position="327"/>
    </location>
</feature>
<feature type="compositionally biased region" description="Basic and acidic residues" evidence="2">
    <location>
        <begin position="942"/>
        <end position="958"/>
    </location>
</feature>
<feature type="compositionally biased region" description="Low complexity" evidence="2">
    <location>
        <begin position="42"/>
        <end position="54"/>
    </location>
</feature>
<dbReference type="Proteomes" id="UP000271337">
    <property type="component" value="Unassembled WGS sequence"/>
</dbReference>
<feature type="compositionally biased region" description="Basic and acidic residues" evidence="2">
    <location>
        <begin position="1058"/>
        <end position="1072"/>
    </location>
</feature>
<feature type="compositionally biased region" description="Basic and acidic residues" evidence="2">
    <location>
        <begin position="490"/>
        <end position="502"/>
    </location>
</feature>
<feature type="region of interest" description="Disordered" evidence="2">
    <location>
        <begin position="302"/>
        <end position="380"/>
    </location>
</feature>
<feature type="compositionally biased region" description="Basic and acidic residues" evidence="2">
    <location>
        <begin position="623"/>
        <end position="641"/>
    </location>
</feature>
<keyword evidence="1" id="KW-0175">Coiled coil</keyword>
<evidence type="ECO:0000256" key="1">
    <source>
        <dbReference type="SAM" id="Coils"/>
    </source>
</evidence>
<organism evidence="3 5">
    <name type="scientific">Hortaea werneckii</name>
    <name type="common">Black yeast</name>
    <name type="synonym">Cladosporium werneckii</name>
    <dbReference type="NCBI Taxonomy" id="91943"/>
    <lineage>
        <taxon>Eukaryota</taxon>
        <taxon>Fungi</taxon>
        <taxon>Dikarya</taxon>
        <taxon>Ascomycota</taxon>
        <taxon>Pezizomycotina</taxon>
        <taxon>Dothideomycetes</taxon>
        <taxon>Dothideomycetidae</taxon>
        <taxon>Mycosphaerellales</taxon>
        <taxon>Teratosphaeriaceae</taxon>
        <taxon>Hortaea</taxon>
    </lineage>
</organism>
<proteinExistence type="predicted"/>
<dbReference type="Proteomes" id="UP000276864">
    <property type="component" value="Unassembled WGS sequence"/>
</dbReference>
<feature type="compositionally biased region" description="Basic and acidic residues" evidence="2">
    <location>
        <begin position="704"/>
        <end position="746"/>
    </location>
</feature>
<evidence type="ECO:0000313" key="4">
    <source>
        <dbReference type="EMBL" id="RMY32038.1"/>
    </source>
</evidence>
<dbReference type="AlphaFoldDB" id="A0A3M6ZMG5"/>
<sequence length="1084" mass="121279">MSPPMVTAAPAPYIFASIPPLPLPEFYMHARKPKSYAPPPSSSSASSTTSSSEPPDNDDKPQTTVKTKTKIKTGKHSQQQKAETIAHRIVAEAQLPPAVVEDATDERKMVTFKDVSGTTSGPIVTLPPPPSAYSDEVPPLAVYHICRICFRPRSSAYHRSHPIPVNAVPPPPGICRRCRILKVEETTTRDAETDRELREIEIVRQSKSNDIRLGLFTAINNEDYISRGEWEAKRTQALLREAERQRREDEDEESENDGDVTYRHVRIRQRVDCPTRAEQIATNFLPCLAKPRTSIYSTAQDGIDQVSSPSEETLVVDSKKSTSDQKRPISYTPKATGAVEQPTKLVGSREDAAPSRRVKVSASVTRAGSSNSSHSQSTVKAKAKVATEVLKPAPTESEIRKIAREEIVKYRQAERKLQAHPDPYAHGRMVPVERRIDTKASNHEDAPWRKDTLKVQIGRKGTMDQEATKSPAQKVQEVSVAEQKTPAPTHDARIESRNEYSRSKSKSNSRHQAANEREVIVERVERRSEAPKKDRRDEHLDVRCPSLPAKAISQPRSTTTEQRSATSERTKWVRTGQEAHPVSGTSSSSSSRSKRSPQVADWYQERTSLREKSPHRAGSSRSETVREFHGHAEQEKIERSSYTRPVASEWSSKPADMDYWEVNSEDRRADVRSSASRDIHVRHGRGEVGGRDQVTGRPSIGSERTARTESFKLSESGPRHMKEPIPERAYDRRMAAAEAEKSRPSKAEQGTPGPVDPRKGHQSPRDDDYEWTHIQRIIQPADQPWKRDPFDTHPGDQYTETVKYQHNSRHESSDPQPSQTAKAPVHEQDSTASRKAERREYRKAASQSSRYEAQASASFQQETSERSGESRQSTKRQEAKVSPSEGSNARVRFASKVEFSPTPPGSDASSAQFRIIGPQGRSKSKGRLSGGGWESGEDLIAEYERRGRARARDQDRRGMHAPSANVATRELQAQQGGVSGSWDGVTEEEVPSRDGNNAGPQSRKSRPLAEALSESPSRENLYETFSAYNSSTRSRLDSYGPYRSEELRSDSLEVGEGSNRDHDGHWEDWRYDNWPEASHGAALR</sequence>
<dbReference type="EMBL" id="QWIM01000673">
    <property type="protein sequence ID" value="RMY32038.1"/>
    <property type="molecule type" value="Genomic_DNA"/>
</dbReference>
<feature type="compositionally biased region" description="Polar residues" evidence="2">
    <location>
        <begin position="554"/>
        <end position="565"/>
    </location>
</feature>
<feature type="compositionally biased region" description="Basic and acidic residues" evidence="2">
    <location>
        <begin position="664"/>
        <end position="690"/>
    </location>
</feature>
<feature type="compositionally biased region" description="Polar residues" evidence="2">
    <location>
        <begin position="362"/>
        <end position="379"/>
    </location>
</feature>
<comment type="caution">
    <text evidence="3">The sequence shown here is derived from an EMBL/GenBank/DDBJ whole genome shotgun (WGS) entry which is preliminary data.</text>
</comment>
<feature type="region of interest" description="Disordered" evidence="2">
    <location>
        <begin position="31"/>
        <end position="83"/>
    </location>
</feature>
<evidence type="ECO:0000313" key="3">
    <source>
        <dbReference type="EMBL" id="RMY16478.1"/>
    </source>
</evidence>
<evidence type="ECO:0000256" key="2">
    <source>
        <dbReference type="SAM" id="MobiDB-lite"/>
    </source>
</evidence>
<evidence type="ECO:0000313" key="5">
    <source>
        <dbReference type="Proteomes" id="UP000271337"/>
    </source>
</evidence>
<feature type="compositionally biased region" description="Basic and acidic residues" evidence="2">
    <location>
        <begin position="603"/>
        <end position="614"/>
    </location>
</feature>
<accession>A0A3M6ZMG5</accession>